<sequence>MAIRIRKIGWDYYEIEDDESHDDVGLLFRYDSKRHKYIVRYDWTDKTLELTEKEGETIMKFLDWLVTLTVEESFDSQGA</sequence>
<reference evidence="1" key="1">
    <citation type="journal article" date="2010" name="Nucleic Acids Res.">
        <title>Two novel families of plasmids from hyperthermophilic archaea encoding new families of replication proteins.</title>
        <authorList>
            <person name="Soler N."/>
            <person name="Marguet E."/>
            <person name="Cortez D."/>
            <person name="Desnoues N."/>
            <person name="Keller J."/>
            <person name="van Tilbeurgh H."/>
            <person name="Sezonov G."/>
            <person name="Forterre P."/>
        </authorList>
    </citation>
    <scope>NUCLEOTIDE SEQUENCE</scope>
    <source>
        <strain evidence="1">26/2</strain>
        <plasmid evidence="1">pT26-2</plasmid>
    </source>
</reference>
<evidence type="ECO:0000313" key="1">
    <source>
        <dbReference type="EMBL" id="ADF80253.1"/>
    </source>
</evidence>
<name>D6MY52_9EURY</name>
<keyword evidence="1" id="KW-0614">Plasmid</keyword>
<accession>D6MY52</accession>
<protein>
    <submittedName>
        <fullName evidence="1">T26-29p</fullName>
    </submittedName>
</protein>
<dbReference type="AlphaFoldDB" id="D6MY52"/>
<gene>
    <name evidence="1" type="ORF">t26-29</name>
</gene>
<organism evidence="1">
    <name type="scientific">Thermococcus sp. 26/2</name>
    <dbReference type="NCBI Taxonomy" id="758583"/>
    <lineage>
        <taxon>Archaea</taxon>
        <taxon>Methanobacteriati</taxon>
        <taxon>Methanobacteriota</taxon>
        <taxon>Thermococci</taxon>
        <taxon>Thermococcales</taxon>
        <taxon>Thermococcaceae</taxon>
        <taxon>Thermococcus</taxon>
    </lineage>
</organism>
<proteinExistence type="predicted"/>
<geneLocation type="plasmid" evidence="1">
    <name>pT26-2</name>
</geneLocation>
<dbReference type="EMBL" id="GU056179">
    <property type="protein sequence ID" value="ADF80253.1"/>
    <property type="molecule type" value="Genomic_DNA"/>
</dbReference>
<dbReference type="RefSeq" id="WP_013088019.1">
    <property type="nucleotide sequence ID" value="NC_014116.1"/>
</dbReference>